<evidence type="ECO:0000313" key="2">
    <source>
        <dbReference type="Proteomes" id="UP001497623"/>
    </source>
</evidence>
<dbReference type="Proteomes" id="UP001497623">
    <property type="component" value="Unassembled WGS sequence"/>
</dbReference>
<protein>
    <submittedName>
        <fullName evidence="1">Uncharacterized protein</fullName>
    </submittedName>
</protein>
<reference evidence="1 2" key="1">
    <citation type="submission" date="2024-05" db="EMBL/GenBank/DDBJ databases">
        <authorList>
            <person name="Wallberg A."/>
        </authorList>
    </citation>
    <scope>NUCLEOTIDE SEQUENCE [LARGE SCALE GENOMIC DNA]</scope>
</reference>
<dbReference type="EMBL" id="CAXKWB010000833">
    <property type="protein sequence ID" value="CAL4062358.1"/>
    <property type="molecule type" value="Genomic_DNA"/>
</dbReference>
<name>A0AAV2PP60_MEGNR</name>
<evidence type="ECO:0000313" key="1">
    <source>
        <dbReference type="EMBL" id="CAL4062358.1"/>
    </source>
</evidence>
<keyword evidence="2" id="KW-1185">Reference proteome</keyword>
<feature type="non-terminal residue" evidence="1">
    <location>
        <position position="101"/>
    </location>
</feature>
<organism evidence="1 2">
    <name type="scientific">Meganyctiphanes norvegica</name>
    <name type="common">Northern krill</name>
    <name type="synonym">Thysanopoda norvegica</name>
    <dbReference type="NCBI Taxonomy" id="48144"/>
    <lineage>
        <taxon>Eukaryota</taxon>
        <taxon>Metazoa</taxon>
        <taxon>Ecdysozoa</taxon>
        <taxon>Arthropoda</taxon>
        <taxon>Crustacea</taxon>
        <taxon>Multicrustacea</taxon>
        <taxon>Malacostraca</taxon>
        <taxon>Eumalacostraca</taxon>
        <taxon>Eucarida</taxon>
        <taxon>Euphausiacea</taxon>
        <taxon>Euphausiidae</taxon>
        <taxon>Meganyctiphanes</taxon>
    </lineage>
</organism>
<comment type="caution">
    <text evidence="1">The sequence shown here is derived from an EMBL/GenBank/DDBJ whole genome shotgun (WGS) entry which is preliminary data.</text>
</comment>
<proteinExistence type="predicted"/>
<sequence>TIGTLITKRYMIGYIIYPTTALTGQPTSYRSANVTYMTILGRTGKNHRQIPIRGTTRRTAQGHLEGYYCQTDLCNSATNTFCNTILMLLNIVLFALKYIEY</sequence>
<dbReference type="AlphaFoldDB" id="A0AAV2PP60"/>
<gene>
    <name evidence="1" type="ORF">MNOR_LOCUS2657</name>
</gene>
<feature type="non-terminal residue" evidence="1">
    <location>
        <position position="1"/>
    </location>
</feature>
<accession>A0AAV2PP60</accession>